<sequence>MIQSWKEVLPGDRYEVRMAGLLYFYDQKIITCLYQPLIGIEATSLYFTFWQEKDSREGNFSATHHQLMGFMNLSLDRILKARKKLEAVGLLRSLKKRHSDPGFFIYRIFPPLKPDEFFHDALLSPFLFHQVGSRDFERLSSLFADHSSSEVDFEDLSVTFDDVFESVPAGEIKEEEQLDPGEKKWEKRAQSGSLRFRKPFDFKALKRYLSEAILPADALNDDVRADIEKLAFVYNTDPFDMSRAVETASLHTGTVDRDALRKEVRDFYRLEHGADEMPALYDRTQPEEDREMAGRELQSEEERLIAWYETSSPYQLLEQLGHGSKPQPPDLRLIENLMFSTKLNPGVINVLIDYIVQVNHNNLNKSFVEKIAAQWSRMNVRTVRQAMSIAREERRKRQEPVSSKNDAPRRRVSERGHQEIVPEWMNGDGHVNRTEAPDEEAKKRAKWLDDYLNSI</sequence>
<dbReference type="OrthoDB" id="2082007at2"/>
<feature type="compositionally biased region" description="Basic and acidic residues" evidence="2">
    <location>
        <begin position="430"/>
        <end position="440"/>
    </location>
</feature>
<protein>
    <submittedName>
        <fullName evidence="5">Replication initiation and membrane attachment family protein</fullName>
    </submittedName>
</protein>
<evidence type="ECO:0000256" key="1">
    <source>
        <dbReference type="ARBA" id="ARBA00093462"/>
    </source>
</evidence>
<evidence type="ECO:0000259" key="4">
    <source>
        <dbReference type="Pfam" id="PF25888"/>
    </source>
</evidence>
<evidence type="ECO:0000313" key="6">
    <source>
        <dbReference type="Proteomes" id="UP000298347"/>
    </source>
</evidence>
<dbReference type="Pfam" id="PF07261">
    <property type="entry name" value="DnaB_2"/>
    <property type="match status" value="1"/>
</dbReference>
<evidence type="ECO:0000259" key="3">
    <source>
        <dbReference type="Pfam" id="PF07261"/>
    </source>
</evidence>
<keyword evidence="6" id="KW-1185">Reference proteome</keyword>
<proteinExistence type="inferred from homology"/>
<accession>A0A4Z0GSS2</accession>
<comment type="similarity">
    <text evidence="1">Belongs to the DnaB/DnaD family.</text>
</comment>
<dbReference type="InterPro" id="IPR058660">
    <property type="entry name" value="WHD_DnaB"/>
</dbReference>
<dbReference type="AlphaFoldDB" id="A0A4Z0GSS2"/>
<reference evidence="5 6" key="1">
    <citation type="journal article" date="2015" name="Int. J. Syst. Evol. Microbiol.">
        <title>Sporolactobacillus shoreae sp. nov. and Sporolactobacillus spathodeae sp. nov., two spore-forming lactic acid bacteria isolated from tree barks in Thailand.</title>
        <authorList>
            <person name="Thamacharoensuk T."/>
            <person name="Kitahara M."/>
            <person name="Ohkuma M."/>
            <person name="Thongchul N."/>
            <person name="Tanasupawat S."/>
        </authorList>
    </citation>
    <scope>NUCLEOTIDE SEQUENCE [LARGE SCALE GENOMIC DNA]</scope>
    <source>
        <strain evidence="5 6">BK92</strain>
    </source>
</reference>
<dbReference type="Proteomes" id="UP000298347">
    <property type="component" value="Unassembled WGS sequence"/>
</dbReference>
<dbReference type="EMBL" id="SRJD01000004">
    <property type="protein sequence ID" value="TGA99279.1"/>
    <property type="molecule type" value="Genomic_DNA"/>
</dbReference>
<name>A0A4Z0GSS2_9BACL</name>
<feature type="domain" description="Replicative helicase loading/DNA remodeling protein DnaB N-terminal winged helix" evidence="4">
    <location>
        <begin position="10"/>
        <end position="251"/>
    </location>
</feature>
<feature type="region of interest" description="Disordered" evidence="2">
    <location>
        <begin position="389"/>
        <end position="440"/>
    </location>
</feature>
<evidence type="ECO:0000313" key="5">
    <source>
        <dbReference type="EMBL" id="TGA99279.1"/>
    </source>
</evidence>
<gene>
    <name evidence="5" type="ORF">E4665_05725</name>
</gene>
<comment type="caution">
    <text evidence="5">The sequence shown here is derived from an EMBL/GenBank/DDBJ whole genome shotgun (WGS) entry which is preliminary data.</text>
</comment>
<organism evidence="5 6">
    <name type="scientific">Sporolactobacillus shoreae</name>
    <dbReference type="NCBI Taxonomy" id="1465501"/>
    <lineage>
        <taxon>Bacteria</taxon>
        <taxon>Bacillati</taxon>
        <taxon>Bacillota</taxon>
        <taxon>Bacilli</taxon>
        <taxon>Bacillales</taxon>
        <taxon>Sporolactobacillaceae</taxon>
        <taxon>Sporolactobacillus</taxon>
    </lineage>
</organism>
<feature type="domain" description="DnaB/C C-terminal" evidence="3">
    <location>
        <begin position="316"/>
        <end position="387"/>
    </location>
</feature>
<evidence type="ECO:0000256" key="2">
    <source>
        <dbReference type="SAM" id="MobiDB-lite"/>
    </source>
</evidence>
<feature type="compositionally biased region" description="Basic and acidic residues" evidence="2">
    <location>
        <begin position="406"/>
        <end position="420"/>
    </location>
</feature>
<dbReference type="InterPro" id="IPR006343">
    <property type="entry name" value="DnaB/C_C"/>
</dbReference>
<dbReference type="RefSeq" id="WP_135347834.1">
    <property type="nucleotide sequence ID" value="NZ_SRJD01000004.1"/>
</dbReference>
<dbReference type="Pfam" id="PF25888">
    <property type="entry name" value="WHD_DnaB"/>
    <property type="match status" value="1"/>
</dbReference>
<feature type="compositionally biased region" description="Basic and acidic residues" evidence="2">
    <location>
        <begin position="390"/>
        <end position="399"/>
    </location>
</feature>